<evidence type="ECO:0000313" key="14">
    <source>
        <dbReference type="Proteomes" id="UP000549394"/>
    </source>
</evidence>
<evidence type="ECO:0000256" key="1">
    <source>
        <dbReference type="ARBA" id="ARBA00004123"/>
    </source>
</evidence>
<organism evidence="13 14">
    <name type="scientific">Dimorphilus gyrociliatus</name>
    <dbReference type="NCBI Taxonomy" id="2664684"/>
    <lineage>
        <taxon>Eukaryota</taxon>
        <taxon>Metazoa</taxon>
        <taxon>Spiralia</taxon>
        <taxon>Lophotrochozoa</taxon>
        <taxon>Annelida</taxon>
        <taxon>Polychaeta</taxon>
        <taxon>Polychaeta incertae sedis</taxon>
        <taxon>Dinophilidae</taxon>
        <taxon>Dimorphilus</taxon>
    </lineage>
</organism>
<dbReference type="Pfam" id="PF14913">
    <property type="entry name" value="DPCD"/>
    <property type="match status" value="1"/>
</dbReference>
<reference evidence="13 14" key="1">
    <citation type="submission" date="2020-08" db="EMBL/GenBank/DDBJ databases">
        <authorList>
            <person name="Hejnol A."/>
        </authorList>
    </citation>
    <scope>NUCLEOTIDE SEQUENCE [LARGE SCALE GENOMIC DNA]</scope>
</reference>
<proteinExistence type="inferred from homology"/>
<dbReference type="GO" id="GO:0005634">
    <property type="term" value="C:nucleus"/>
    <property type="evidence" value="ECO:0007669"/>
    <property type="project" value="UniProtKB-SubCell"/>
</dbReference>
<protein>
    <recommendedName>
        <fullName evidence="4">Mediator of RNA polymerase II transcription subunit 30</fullName>
    </recommendedName>
    <alternativeName>
        <fullName evidence="11">Mediator complex subunit 30</fullName>
    </alternativeName>
    <alternativeName>
        <fullName evidence="5">Protein DPCD</fullName>
    </alternativeName>
</protein>
<evidence type="ECO:0000256" key="7">
    <source>
        <dbReference type="ARBA" id="ARBA00023159"/>
    </source>
</evidence>
<comment type="function">
    <text evidence="10">Component of the Mediator complex, a coactivator involved in the regulated transcription of nearly all RNA polymerase II-dependent genes. Mediator functions as a bridge to convey information from gene-specific regulatory proteins to the basal RNA polymerase II transcription machinery. Mediator is recruited to promoters by direct interactions with regulatory proteins and serves as a scaffold for the assembly of a functional preinitiation complex with RNA polymerase II and the general transcription factors.</text>
</comment>
<keyword evidence="6" id="KW-0805">Transcription regulation</keyword>
<evidence type="ECO:0000256" key="11">
    <source>
        <dbReference type="ARBA" id="ARBA00031981"/>
    </source>
</evidence>
<name>A0A7I8VMX7_9ANNE</name>
<dbReference type="AlphaFoldDB" id="A0A7I8VMX7"/>
<dbReference type="InterPro" id="IPR026224">
    <property type="entry name" value="DPCD"/>
</dbReference>
<accession>A0A7I8VMX7</accession>
<dbReference type="OrthoDB" id="10256139at2759"/>
<evidence type="ECO:0000256" key="3">
    <source>
        <dbReference type="ARBA" id="ARBA00010606"/>
    </source>
</evidence>
<dbReference type="EMBL" id="CAJFCJ010000006">
    <property type="protein sequence ID" value="CAD5115927.1"/>
    <property type="molecule type" value="Genomic_DNA"/>
</dbReference>
<evidence type="ECO:0000256" key="12">
    <source>
        <dbReference type="SAM" id="Coils"/>
    </source>
</evidence>
<keyword evidence="14" id="KW-1185">Reference proteome</keyword>
<evidence type="ECO:0000256" key="10">
    <source>
        <dbReference type="ARBA" id="ARBA00025687"/>
    </source>
</evidence>
<evidence type="ECO:0000256" key="9">
    <source>
        <dbReference type="ARBA" id="ARBA00023242"/>
    </source>
</evidence>
<dbReference type="PANTHER" id="PTHR31921">
    <property type="entry name" value="PROTEIN DPCD"/>
    <property type="match status" value="1"/>
</dbReference>
<comment type="caution">
    <text evidence="13">The sequence shown here is derived from an EMBL/GenBank/DDBJ whole genome shotgun (WGS) entry which is preliminary data.</text>
</comment>
<evidence type="ECO:0000256" key="2">
    <source>
        <dbReference type="ARBA" id="ARBA00010597"/>
    </source>
</evidence>
<comment type="similarity">
    <text evidence="3">Belongs to the Mediator complex subunit 30 family.</text>
</comment>
<dbReference type="Pfam" id="PF11315">
    <property type="entry name" value="Med30"/>
    <property type="match status" value="1"/>
</dbReference>
<keyword evidence="8" id="KW-0804">Transcription</keyword>
<keyword evidence="7" id="KW-0010">Activator</keyword>
<sequence>MTAPLALSEQNLISCCKVSHDTVSDCLTKVFEMFKFIGNTPLPIGNLMNTVQAFDERKRKCVDTIQNISRMMRRVKVYYDKIEEETRNMPPLSIQDQQFRDDFEMMESKKMEKDRLIQQIRKKNEELKKIIDLERKFIWELCLINKDISPGKPTFSKKNSSAENLFRIVTMSKNSVTNDWISQIRDAEKTLLIQDCRYKFHFSFKNGLEIAEDYDKRKQCLIERKIRKPGSLTGERKWEYEIGESQAMRSIQSEEIMVSFMQPVFLRQDTKEAFQWRIRNLPYPLDVYDCRVNDNQKEITLRTSNKKYFKKFSITDMLRVGIPLNQECLKLAHANNTLIISVYVKPKEYLEIEKLIHAELRKVKPMNGNCNQS</sequence>
<evidence type="ECO:0000256" key="4">
    <source>
        <dbReference type="ARBA" id="ARBA00019664"/>
    </source>
</evidence>
<evidence type="ECO:0000256" key="5">
    <source>
        <dbReference type="ARBA" id="ARBA00020330"/>
    </source>
</evidence>
<gene>
    <name evidence="13" type="ORF">DGYR_LOCUS4611</name>
</gene>
<dbReference type="PANTHER" id="PTHR31921:SF1">
    <property type="entry name" value="PROTEIN DPCD"/>
    <property type="match status" value="1"/>
</dbReference>
<keyword evidence="12" id="KW-0175">Coiled coil</keyword>
<dbReference type="Proteomes" id="UP000549394">
    <property type="component" value="Unassembled WGS sequence"/>
</dbReference>
<comment type="similarity">
    <text evidence="2">Belongs to the DPCD family.</text>
</comment>
<keyword evidence="9" id="KW-0539">Nucleus</keyword>
<dbReference type="PRINTS" id="PR02065">
    <property type="entry name" value="PROTEINDPCD"/>
</dbReference>
<evidence type="ECO:0000313" key="13">
    <source>
        <dbReference type="EMBL" id="CAD5115927.1"/>
    </source>
</evidence>
<evidence type="ECO:0000256" key="6">
    <source>
        <dbReference type="ARBA" id="ARBA00023015"/>
    </source>
</evidence>
<evidence type="ECO:0000256" key="8">
    <source>
        <dbReference type="ARBA" id="ARBA00023163"/>
    </source>
</evidence>
<feature type="coiled-coil region" evidence="12">
    <location>
        <begin position="106"/>
        <end position="133"/>
    </location>
</feature>
<comment type="subcellular location">
    <subcellularLocation>
        <location evidence="1">Nucleus</location>
    </subcellularLocation>
</comment>
<dbReference type="InterPro" id="IPR021019">
    <property type="entry name" value="Mediator_Med30_met"/>
</dbReference>